<dbReference type="Proteomes" id="UP000030678">
    <property type="component" value="Unassembled WGS sequence"/>
</dbReference>
<dbReference type="GeneID" id="19988337"/>
<protein>
    <recommendedName>
        <fullName evidence="2">VOC domain-containing protein</fullName>
    </recommendedName>
</protein>
<dbReference type="Gene3D" id="3.10.180.10">
    <property type="entry name" value="2,3-Dihydroxybiphenyl 1,2-Dioxygenase, domain 1"/>
    <property type="match status" value="1"/>
</dbReference>
<dbReference type="PANTHER" id="PTHR39175:SF1">
    <property type="entry name" value="FAMILY PROTEIN, PUTATIVE (AFU_ORTHOLOGUE AFUA_3G15060)-RELATED"/>
    <property type="match status" value="1"/>
</dbReference>
<organism evidence="1">
    <name type="scientific">Cladophialophora carrionii CBS 160.54</name>
    <dbReference type="NCBI Taxonomy" id="1279043"/>
    <lineage>
        <taxon>Eukaryota</taxon>
        <taxon>Fungi</taxon>
        <taxon>Dikarya</taxon>
        <taxon>Ascomycota</taxon>
        <taxon>Pezizomycotina</taxon>
        <taxon>Eurotiomycetes</taxon>
        <taxon>Chaetothyriomycetidae</taxon>
        <taxon>Chaetothyriales</taxon>
        <taxon>Herpotrichiellaceae</taxon>
        <taxon>Cladophialophora</taxon>
    </lineage>
</organism>
<gene>
    <name evidence="1" type="ORF">G647_09844</name>
</gene>
<accession>V9DMH6</accession>
<dbReference type="OrthoDB" id="3340372at2759"/>
<reference evidence="1" key="1">
    <citation type="submission" date="2013-03" db="EMBL/GenBank/DDBJ databases">
        <title>The Genome Sequence of Cladophialophora carrionii CBS 160.54.</title>
        <authorList>
            <consortium name="The Broad Institute Genomics Platform"/>
            <person name="Cuomo C."/>
            <person name="de Hoog S."/>
            <person name="Gorbushina A."/>
            <person name="Walker B."/>
            <person name="Young S.K."/>
            <person name="Zeng Q."/>
            <person name="Gargeya S."/>
            <person name="Fitzgerald M."/>
            <person name="Haas B."/>
            <person name="Abouelleil A."/>
            <person name="Allen A.W."/>
            <person name="Alvarado L."/>
            <person name="Arachchi H.M."/>
            <person name="Berlin A.M."/>
            <person name="Chapman S.B."/>
            <person name="Gainer-Dewar J."/>
            <person name="Goldberg J."/>
            <person name="Griggs A."/>
            <person name="Gujja S."/>
            <person name="Hansen M."/>
            <person name="Howarth C."/>
            <person name="Imamovic A."/>
            <person name="Ireland A."/>
            <person name="Larimer J."/>
            <person name="McCowan C."/>
            <person name="Murphy C."/>
            <person name="Pearson M."/>
            <person name="Poon T.W."/>
            <person name="Priest M."/>
            <person name="Roberts A."/>
            <person name="Saif S."/>
            <person name="Shea T."/>
            <person name="Sisk P."/>
            <person name="Sykes S."/>
            <person name="Wortman J."/>
            <person name="Nusbaum C."/>
            <person name="Birren B."/>
        </authorList>
    </citation>
    <scope>NUCLEOTIDE SEQUENCE [LARGE SCALE GENOMIC DNA]</scope>
    <source>
        <strain evidence="1">CBS 160.54</strain>
    </source>
</reference>
<evidence type="ECO:0008006" key="2">
    <source>
        <dbReference type="Google" id="ProtNLM"/>
    </source>
</evidence>
<dbReference type="HOGENOM" id="CLU_1229810_0_0_1"/>
<dbReference type="InterPro" id="IPR029068">
    <property type="entry name" value="Glyas_Bleomycin-R_OHBP_Dase"/>
</dbReference>
<dbReference type="AlphaFoldDB" id="V9DMH6"/>
<evidence type="ECO:0000313" key="1">
    <source>
        <dbReference type="EMBL" id="ETI27162.1"/>
    </source>
</evidence>
<name>V9DMH6_9EURO</name>
<proteinExistence type="predicted"/>
<dbReference type="PANTHER" id="PTHR39175">
    <property type="entry name" value="FAMILY PROTEIN, PUTATIVE (AFU_ORTHOLOGUE AFUA_3G15060)-RELATED"/>
    <property type="match status" value="1"/>
</dbReference>
<dbReference type="RefSeq" id="XP_008724059.1">
    <property type="nucleotide sequence ID" value="XM_008725837.1"/>
</dbReference>
<sequence length="225" mass="25111">MGSLDTSSPSLITGIAHINLTVPQDTLHLATEFYGTTIGLSQRAVPHLQKGQLAWFDIADSGQQVHIAFGEPSDFEKPSRRHPCFKLGSPAALLELQRRIWAHLERGGDAAPREADRPGGVNSGEYPTFWWFALALALSYTYADVPCVFVPFLVRRIAVWSGARLAEEGRRFNFDFEHSIHQVSCWAEDRANCFVSSLPPGAQGVEYPERFFARDYAGNRLEFSL</sequence>
<dbReference type="EMBL" id="KI635850">
    <property type="protein sequence ID" value="ETI27162.1"/>
    <property type="molecule type" value="Genomic_DNA"/>
</dbReference>
<dbReference type="VEuPathDB" id="FungiDB:G647_09844"/>
<dbReference type="SUPFAM" id="SSF54593">
    <property type="entry name" value="Glyoxalase/Bleomycin resistance protein/Dihydroxybiphenyl dioxygenase"/>
    <property type="match status" value="1"/>
</dbReference>